<accession>A0AAC9AX60</accession>
<comment type="similarity">
    <text evidence="2">Belongs to the flavin monoamine oxidase family.</text>
</comment>
<keyword evidence="7" id="KW-1185">Reference proteome</keyword>
<reference evidence="6 7" key="2">
    <citation type="journal article" date="2016" name="Genome Announc.">
        <title>Complete Genome Sequence of Sphingopyxis macrogoltabida Strain 203N (NBRC 111659), a Polyethylene Glycol Degrader.</title>
        <authorList>
            <person name="Ohtsubo Y."/>
            <person name="Nonoyama S."/>
            <person name="Nagata Y."/>
            <person name="Numata M."/>
            <person name="Tsuchikane K."/>
            <person name="Hosoyama A."/>
            <person name="Yamazoe A."/>
            <person name="Tsuda M."/>
            <person name="Fujita N."/>
            <person name="Kawai F."/>
        </authorList>
    </citation>
    <scope>NUCLEOTIDE SEQUENCE [LARGE SCALE GENOMIC DNA]</scope>
    <source>
        <strain evidence="6 7">203N</strain>
    </source>
</reference>
<dbReference type="PANTHER" id="PTHR43563">
    <property type="entry name" value="AMINE OXIDASE"/>
    <property type="match status" value="1"/>
</dbReference>
<evidence type="ECO:0000256" key="4">
    <source>
        <dbReference type="PIRSR" id="PIRSR601613-1"/>
    </source>
</evidence>
<evidence type="ECO:0000259" key="5">
    <source>
        <dbReference type="Pfam" id="PF01593"/>
    </source>
</evidence>
<dbReference type="SUPFAM" id="SSF54373">
    <property type="entry name" value="FAD-linked reductases, C-terminal domain"/>
    <property type="match status" value="1"/>
</dbReference>
<dbReference type="InterPro" id="IPR001613">
    <property type="entry name" value="Flavin_amine_oxidase"/>
</dbReference>
<dbReference type="Pfam" id="PF01593">
    <property type="entry name" value="Amino_oxidase"/>
    <property type="match status" value="1"/>
</dbReference>
<feature type="domain" description="Amine oxidase" evidence="5">
    <location>
        <begin position="17"/>
        <end position="445"/>
    </location>
</feature>
<dbReference type="RefSeq" id="WP_054731667.1">
    <property type="nucleotide sequence ID" value="NZ_CP009429.1"/>
</dbReference>
<evidence type="ECO:0000256" key="2">
    <source>
        <dbReference type="ARBA" id="ARBA00005995"/>
    </source>
</evidence>
<dbReference type="InterPro" id="IPR036188">
    <property type="entry name" value="FAD/NAD-bd_sf"/>
</dbReference>
<feature type="binding site" evidence="4">
    <location>
        <position position="235"/>
    </location>
    <ligand>
        <name>FAD</name>
        <dbReference type="ChEBI" id="CHEBI:57692"/>
    </ligand>
</feature>
<name>A0AAC9AX60_SPHMC</name>
<dbReference type="InterPro" id="IPR050703">
    <property type="entry name" value="Flavin_MAO"/>
</dbReference>
<evidence type="ECO:0000256" key="1">
    <source>
        <dbReference type="ARBA" id="ARBA00001974"/>
    </source>
</evidence>
<feature type="binding site" evidence="4">
    <location>
        <begin position="37"/>
        <end position="38"/>
    </location>
    <ligand>
        <name>FAD</name>
        <dbReference type="ChEBI" id="CHEBI:57692"/>
    </ligand>
</feature>
<dbReference type="GO" id="GO:0016491">
    <property type="term" value="F:oxidoreductase activity"/>
    <property type="evidence" value="ECO:0007669"/>
    <property type="project" value="UniProtKB-KW"/>
</dbReference>
<dbReference type="PRINTS" id="PR00757">
    <property type="entry name" value="AMINEOXDASEF"/>
</dbReference>
<dbReference type="AlphaFoldDB" id="A0AAC9AX60"/>
<dbReference type="InterPro" id="IPR002937">
    <property type="entry name" value="Amino_oxidase"/>
</dbReference>
<dbReference type="Proteomes" id="UP000076088">
    <property type="component" value="Chromosome"/>
</dbReference>
<proteinExistence type="inferred from homology"/>
<feature type="binding site" evidence="4">
    <location>
        <position position="423"/>
    </location>
    <ligand>
        <name>FAD</name>
        <dbReference type="ChEBI" id="CHEBI:57692"/>
    </ligand>
</feature>
<dbReference type="SUPFAM" id="SSF51905">
    <property type="entry name" value="FAD/NAD(P)-binding domain"/>
    <property type="match status" value="1"/>
</dbReference>
<dbReference type="EMBL" id="CP013344">
    <property type="protein sequence ID" value="AMU91664.1"/>
    <property type="molecule type" value="Genomic_DNA"/>
</dbReference>
<dbReference type="Gene3D" id="1.10.405.10">
    <property type="entry name" value="Guanine Nucleotide Dissociation Inhibitor, domain 1"/>
    <property type="match status" value="1"/>
</dbReference>
<dbReference type="Gene3D" id="3.50.50.60">
    <property type="entry name" value="FAD/NAD(P)-binding domain"/>
    <property type="match status" value="1"/>
</dbReference>
<protein>
    <recommendedName>
        <fullName evidence="5">Amine oxidase domain-containing protein</fullName>
    </recommendedName>
</protein>
<dbReference type="Gene3D" id="3.90.660.10">
    <property type="match status" value="1"/>
</dbReference>
<organism evidence="6 7">
    <name type="scientific">Sphingopyxis macrogoltabida</name>
    <name type="common">Sphingomonas macrogoltabidus</name>
    <dbReference type="NCBI Taxonomy" id="33050"/>
    <lineage>
        <taxon>Bacteria</taxon>
        <taxon>Pseudomonadati</taxon>
        <taxon>Pseudomonadota</taxon>
        <taxon>Alphaproteobacteria</taxon>
        <taxon>Sphingomonadales</taxon>
        <taxon>Sphingomonadaceae</taxon>
        <taxon>Sphingopyxis</taxon>
    </lineage>
</organism>
<evidence type="ECO:0000313" key="6">
    <source>
        <dbReference type="EMBL" id="AMU91664.1"/>
    </source>
</evidence>
<sequence>MADSDRRYDVIVIGAGLSGLKTALELKKAGKSVLVLEARDRVGGRSMPGEICGQTVDFGGQWVGPQQTQLLAQARELGIETRPQYTEGANLLSRHGRVSRYTSTPKLPLPSLVELGLIERRWRRDIAALPLGAPWSAERAREWDALSLESWALRHVRTEGARYFVRTIAGALLCIDTSQISYLHFLEMLRSCGGLETMIGVEGGAQQDKFAGGAWQIPKRLADILGADIELENPVHAVEQDAAGVRVFAARGACLARHVVVAVPPIFASRIHFAPGLPARRAGLMQRMPMGAVIKVHIAYETPFWRQAGLSGSAVSGDRHLGTVFDQSLGDDGIGVLVGLIEARHAVALSAFDPDARRAAVVDDLVHYFGAAASRPIGYVEQDWLAEPWSLGGYAAHMPPGVMTGYGDTLREPCGRIHWAGTEAATEFPGYLEGALRAGIRAADVLRQAA</sequence>
<evidence type="ECO:0000313" key="7">
    <source>
        <dbReference type="Proteomes" id="UP000076088"/>
    </source>
</evidence>
<evidence type="ECO:0000256" key="3">
    <source>
        <dbReference type="ARBA" id="ARBA00023002"/>
    </source>
</evidence>
<dbReference type="PANTHER" id="PTHR43563:SF1">
    <property type="entry name" value="AMINE OXIDASE [FLAVIN-CONTAINING] B"/>
    <property type="match status" value="1"/>
</dbReference>
<reference evidence="7" key="1">
    <citation type="submission" date="2015-11" db="EMBL/GenBank/DDBJ databases">
        <title>Complete genome sequence of a polyethylene-glycol degrader Sphingopyxis macrogoltabida 203N (NBRC 111659).</title>
        <authorList>
            <person name="Yoshiyuki O."/>
            <person name="Shouta N."/>
            <person name="Nagata Y."/>
            <person name="Numata M."/>
            <person name="Tsuchikane K."/>
            <person name="Hosoyama A."/>
            <person name="Yamazoe A."/>
            <person name="Tsuda M."/>
            <person name="Fujita N."/>
            <person name="Kawai F."/>
        </authorList>
    </citation>
    <scope>NUCLEOTIDE SEQUENCE [LARGE SCALE GENOMIC DNA]</scope>
    <source>
        <strain evidence="7">203N</strain>
    </source>
</reference>
<dbReference type="KEGG" id="smaz:LH19_21290"/>
<keyword evidence="3" id="KW-0560">Oxidoreductase</keyword>
<feature type="binding site" evidence="4">
    <location>
        <position position="18"/>
    </location>
    <ligand>
        <name>FAD</name>
        <dbReference type="ChEBI" id="CHEBI:57692"/>
    </ligand>
</feature>
<gene>
    <name evidence="6" type="ORF">ATM17_21865</name>
</gene>
<comment type="cofactor">
    <cofactor evidence="1">
        <name>FAD</name>
        <dbReference type="ChEBI" id="CHEBI:57692"/>
    </cofactor>
</comment>